<sequence length="204" mass="21769">MLNLLWAGMIIAGVFFAAFTGQIPEVTKAALDSSKEAVTLCITISGVMAFWTGMMEIAQEAGMIRKLSAKLLPFLHFLFPELPSSHKAIPHISTNIIANILGLGWAATPAGLNAMQALSDLEKERRSGKAPGPVLPPGTASKEMCNFLILNISSLQLIPVNIIAYRSQYGSVNPAAITGAGILATSASTLTAILYCKYKNHHPY</sequence>
<dbReference type="RefSeq" id="WP_186855678.1">
    <property type="nucleotide sequence ID" value="NZ_JACOOY010000006.1"/>
</dbReference>
<feature type="transmembrane region" description="Helical" evidence="1">
    <location>
        <begin position="37"/>
        <end position="58"/>
    </location>
</feature>
<dbReference type="EMBL" id="JACOOY010000006">
    <property type="protein sequence ID" value="MBC5664884.1"/>
    <property type="molecule type" value="Genomic_DNA"/>
</dbReference>
<keyword evidence="1" id="KW-0472">Membrane</keyword>
<organism evidence="2 3">
    <name type="scientific">Dorea hominis</name>
    <dbReference type="NCBI Taxonomy" id="2763040"/>
    <lineage>
        <taxon>Bacteria</taxon>
        <taxon>Bacillati</taxon>
        <taxon>Bacillota</taxon>
        <taxon>Clostridia</taxon>
        <taxon>Lachnospirales</taxon>
        <taxon>Lachnospiraceae</taxon>
        <taxon>Dorea</taxon>
    </lineage>
</organism>
<gene>
    <name evidence="2" type="ORF">H8S07_06285</name>
</gene>
<comment type="caution">
    <text evidence="2">The sequence shown here is derived from an EMBL/GenBank/DDBJ whole genome shotgun (WGS) entry which is preliminary data.</text>
</comment>
<feature type="transmembrane region" description="Helical" evidence="1">
    <location>
        <begin position="145"/>
        <end position="164"/>
    </location>
</feature>
<proteinExistence type="predicted"/>
<keyword evidence="3" id="KW-1185">Reference proteome</keyword>
<accession>A0ABR7EU51</accession>
<dbReference type="Proteomes" id="UP000647235">
    <property type="component" value="Unassembled WGS sequence"/>
</dbReference>
<evidence type="ECO:0000256" key="1">
    <source>
        <dbReference type="SAM" id="Phobius"/>
    </source>
</evidence>
<protein>
    <submittedName>
        <fullName evidence="2">Nucleoside recognition protein</fullName>
    </submittedName>
</protein>
<keyword evidence="1" id="KW-0812">Transmembrane</keyword>
<feature type="transmembrane region" description="Helical" evidence="1">
    <location>
        <begin position="176"/>
        <end position="196"/>
    </location>
</feature>
<evidence type="ECO:0000313" key="2">
    <source>
        <dbReference type="EMBL" id="MBC5664884.1"/>
    </source>
</evidence>
<name>A0ABR7EU51_9FIRM</name>
<evidence type="ECO:0000313" key="3">
    <source>
        <dbReference type="Proteomes" id="UP000647235"/>
    </source>
</evidence>
<reference evidence="2 3" key="1">
    <citation type="submission" date="2020-08" db="EMBL/GenBank/DDBJ databases">
        <title>Genome public.</title>
        <authorList>
            <person name="Liu C."/>
            <person name="Sun Q."/>
        </authorList>
    </citation>
    <scope>NUCLEOTIDE SEQUENCE [LARGE SCALE GENOMIC DNA]</scope>
    <source>
        <strain evidence="2 3">NSJ-36</strain>
    </source>
</reference>
<keyword evidence="1" id="KW-1133">Transmembrane helix</keyword>